<dbReference type="KEGG" id="cni:Calni_2099"/>
<geneLocation type="plasmid" evidence="2 3">
    <name>pCALNI01</name>
</geneLocation>
<dbReference type="HOGENOM" id="CLU_2841501_0_0_0"/>
<organism evidence="2 3">
    <name type="scientific">Calditerrivibrio nitroreducens (strain DSM 19672 / NBRC 101217 / Yu37-1)</name>
    <dbReference type="NCBI Taxonomy" id="768670"/>
    <lineage>
        <taxon>Bacteria</taxon>
        <taxon>Pseudomonadati</taxon>
        <taxon>Deferribacterota</taxon>
        <taxon>Deferribacteres</taxon>
        <taxon>Deferribacterales</taxon>
        <taxon>Calditerrivibrionaceae</taxon>
    </lineage>
</organism>
<dbReference type="RefSeq" id="WP_013447290.1">
    <property type="nucleotide sequence ID" value="NC_014749.1"/>
</dbReference>
<name>E4TKB7_CALNY</name>
<dbReference type="EMBL" id="CP002348">
    <property type="protein sequence ID" value="ADR19989.1"/>
    <property type="molecule type" value="Genomic_DNA"/>
</dbReference>
<keyword evidence="2" id="KW-0614">Plasmid</keyword>
<sequence>MAVKKSKKSSNEQTSQEQAKEPQNEERITFCGSVLLTDSEIESLLQDLRMSYKILDMLESKQTQD</sequence>
<protein>
    <submittedName>
        <fullName evidence="2">ADP-ribosylation factor GTPase activating protein 3</fullName>
    </submittedName>
</protein>
<dbReference type="Proteomes" id="UP000007039">
    <property type="component" value="Plasmid pCALNI01"/>
</dbReference>
<evidence type="ECO:0000313" key="2">
    <source>
        <dbReference type="EMBL" id="ADR19989.1"/>
    </source>
</evidence>
<reference key="1">
    <citation type="submission" date="2010-11" db="EMBL/GenBank/DDBJ databases">
        <title>The complete genome of plasmid of Calditerrivibrio nitroreducens DSM 19672.</title>
        <authorList>
            <consortium name="US DOE Joint Genome Institute (JGI-PGF)"/>
            <person name="Lucas S."/>
            <person name="Copeland A."/>
            <person name="Lapidus A."/>
            <person name="Bruce D."/>
            <person name="Goodwin L."/>
            <person name="Pitluck S."/>
            <person name="Kyrpides N."/>
            <person name="Mavromatis K."/>
            <person name="Ivanova N."/>
            <person name="Mikhailova N."/>
            <person name="Zeytun A."/>
            <person name="Brettin T."/>
            <person name="Detter J.C."/>
            <person name="Tapia R."/>
            <person name="Han C."/>
            <person name="Land M."/>
            <person name="Hauser L."/>
            <person name="Markowitz V."/>
            <person name="Cheng J.-F."/>
            <person name="Hugenholtz P."/>
            <person name="Woyke T."/>
            <person name="Wu D."/>
            <person name="Spring S."/>
            <person name="Schroeder M."/>
            <person name="Brambilla E."/>
            <person name="Klenk H.-P."/>
            <person name="Eisen J.A."/>
        </authorList>
    </citation>
    <scope>NUCLEOTIDE SEQUENCE</scope>
    <source>
        <strain>DSM 19672</strain>
    </source>
</reference>
<evidence type="ECO:0000313" key="3">
    <source>
        <dbReference type="Proteomes" id="UP000007039"/>
    </source>
</evidence>
<proteinExistence type="predicted"/>
<dbReference type="AlphaFoldDB" id="E4TKB7"/>
<evidence type="ECO:0000256" key="1">
    <source>
        <dbReference type="SAM" id="MobiDB-lite"/>
    </source>
</evidence>
<feature type="compositionally biased region" description="Basic and acidic residues" evidence="1">
    <location>
        <begin position="18"/>
        <end position="27"/>
    </location>
</feature>
<keyword evidence="3" id="KW-1185">Reference proteome</keyword>
<reference evidence="2 3" key="2">
    <citation type="journal article" date="2011" name="Stand. Genomic Sci.">
        <title>Complete genome sequence of Calditerrivibrio nitroreducens type strain (Yu37-1).</title>
        <authorList>
            <person name="Pitluck S."/>
            <person name="Sikorski J."/>
            <person name="Zeytun A."/>
            <person name="Lapidus A."/>
            <person name="Nolan M."/>
            <person name="Lucas S."/>
            <person name="Hammon N."/>
            <person name="Deshpande S."/>
            <person name="Cheng J.F."/>
            <person name="Tapia R."/>
            <person name="Han C."/>
            <person name="Goodwin L."/>
            <person name="Liolios K."/>
            <person name="Pagani I."/>
            <person name="Ivanova N."/>
            <person name="Mavromatis K."/>
            <person name="Pati A."/>
            <person name="Chen A."/>
            <person name="Palaniappan K."/>
            <person name="Hauser L."/>
            <person name="Chang Y.J."/>
            <person name="Jeffries C.D."/>
            <person name="Detter J.C."/>
            <person name="Brambilla E."/>
            <person name="Djao O.D."/>
            <person name="Rohde M."/>
            <person name="Spring S."/>
            <person name="Goker M."/>
            <person name="Woyke T."/>
            <person name="Bristow J."/>
            <person name="Eisen J.A."/>
            <person name="Markowitz V."/>
            <person name="Hugenholtz P."/>
            <person name="Kyrpides N.C."/>
            <person name="Klenk H.P."/>
            <person name="Land M."/>
        </authorList>
    </citation>
    <scope>NUCLEOTIDE SEQUENCE [LARGE SCALE GENOMIC DNA]</scope>
    <source>
        <strain evidence="3">DSM 19672 / NBRC 101217 / Yu37-1</strain>
        <plasmid evidence="3">Plasmid pCALNI01</plasmid>
    </source>
</reference>
<gene>
    <name evidence="2" type="ordered locus">Calni_2099</name>
</gene>
<accession>E4TKB7</accession>
<feature type="region of interest" description="Disordered" evidence="1">
    <location>
        <begin position="1"/>
        <end position="27"/>
    </location>
</feature>